<dbReference type="PANTHER" id="PTHR43537:SF24">
    <property type="entry name" value="GLUCONATE OPERON TRANSCRIPTIONAL REPRESSOR"/>
    <property type="match status" value="1"/>
</dbReference>
<dbReference type="InterPro" id="IPR008920">
    <property type="entry name" value="TF_FadR/GntR_C"/>
</dbReference>
<proteinExistence type="predicted"/>
<keyword evidence="6" id="KW-1185">Reference proteome</keyword>
<dbReference type="Pfam" id="PF07729">
    <property type="entry name" value="FCD"/>
    <property type="match status" value="1"/>
</dbReference>
<dbReference type="InterPro" id="IPR036390">
    <property type="entry name" value="WH_DNA-bd_sf"/>
</dbReference>
<gene>
    <name evidence="5" type="ORF">E1181_02340</name>
</gene>
<dbReference type="OrthoDB" id="9784718at2"/>
<dbReference type="Gene3D" id="1.20.120.530">
    <property type="entry name" value="GntR ligand-binding domain-like"/>
    <property type="match status" value="1"/>
</dbReference>
<protein>
    <submittedName>
        <fullName evidence="5">FadR family transcriptional regulator</fullName>
    </submittedName>
</protein>
<evidence type="ECO:0000256" key="3">
    <source>
        <dbReference type="ARBA" id="ARBA00023163"/>
    </source>
</evidence>
<dbReference type="AlphaFoldDB" id="A0A4R4W4Y3"/>
<dbReference type="InterPro" id="IPR036388">
    <property type="entry name" value="WH-like_DNA-bd_sf"/>
</dbReference>
<feature type="domain" description="HTH gntR-type" evidence="4">
    <location>
        <begin position="28"/>
        <end position="98"/>
    </location>
</feature>
<comment type="caution">
    <text evidence="5">The sequence shown here is derived from an EMBL/GenBank/DDBJ whole genome shotgun (WGS) entry which is preliminary data.</text>
</comment>
<dbReference type="Gene3D" id="1.10.10.10">
    <property type="entry name" value="Winged helix-like DNA-binding domain superfamily/Winged helix DNA-binding domain"/>
    <property type="match status" value="1"/>
</dbReference>
<evidence type="ECO:0000259" key="4">
    <source>
        <dbReference type="PROSITE" id="PS50949"/>
    </source>
</evidence>
<dbReference type="SMART" id="SM00345">
    <property type="entry name" value="HTH_GNTR"/>
    <property type="match status" value="1"/>
</dbReference>
<keyword evidence="1" id="KW-0805">Transcription regulation</keyword>
<dbReference type="Pfam" id="PF00392">
    <property type="entry name" value="GntR"/>
    <property type="match status" value="1"/>
</dbReference>
<dbReference type="RefSeq" id="WP_132672194.1">
    <property type="nucleotide sequence ID" value="NZ_SMKS01000002.1"/>
</dbReference>
<sequence>MTRADADEHHDNPAAPLSASALSGIRRLSAMDTVRARISLAVDLGLLEPGEWLPGNAQLAAALEVSEITVRRALVALCEEGVLERRRGRGGGTRVVDSPARSRVRETEIYRAASAEVHDLIDRRLVLECGIAHLATRNATPDQVEHLHELTEQMNDAADWADFHKLDETFHLAVAAATGIGAVQQEYARLLRELYRYYLPYPMQHLRESNRDHVQLVAALRTRDAACAGDIAERHVATLHQDMFVGLQHRETAEQQQD</sequence>
<accession>A0A4R4W4Y3</accession>
<dbReference type="PROSITE" id="PS50949">
    <property type="entry name" value="HTH_GNTR"/>
    <property type="match status" value="1"/>
</dbReference>
<evidence type="ECO:0000256" key="2">
    <source>
        <dbReference type="ARBA" id="ARBA00023125"/>
    </source>
</evidence>
<keyword evidence="3" id="KW-0804">Transcription</keyword>
<reference evidence="5 6" key="1">
    <citation type="submission" date="2019-03" db="EMBL/GenBank/DDBJ databases">
        <title>Draft genome sequences of novel Actinobacteria.</title>
        <authorList>
            <person name="Sahin N."/>
            <person name="Ay H."/>
            <person name="Saygin H."/>
        </authorList>
    </citation>
    <scope>NUCLEOTIDE SEQUENCE [LARGE SCALE GENOMIC DNA]</scope>
    <source>
        <strain evidence="5 6">16K309</strain>
    </source>
</reference>
<dbReference type="InterPro" id="IPR000524">
    <property type="entry name" value="Tscrpt_reg_HTH_GntR"/>
</dbReference>
<dbReference type="InterPro" id="IPR011711">
    <property type="entry name" value="GntR_C"/>
</dbReference>
<evidence type="ECO:0000313" key="5">
    <source>
        <dbReference type="EMBL" id="TDD10095.1"/>
    </source>
</evidence>
<keyword evidence="2" id="KW-0238">DNA-binding</keyword>
<evidence type="ECO:0000256" key="1">
    <source>
        <dbReference type="ARBA" id="ARBA00023015"/>
    </source>
</evidence>
<dbReference type="GO" id="GO:0003700">
    <property type="term" value="F:DNA-binding transcription factor activity"/>
    <property type="evidence" value="ECO:0007669"/>
    <property type="project" value="InterPro"/>
</dbReference>
<name>A0A4R4W4Y3_9PSEU</name>
<dbReference type="Proteomes" id="UP000295674">
    <property type="component" value="Unassembled WGS sequence"/>
</dbReference>
<dbReference type="SUPFAM" id="SSF48008">
    <property type="entry name" value="GntR ligand-binding domain-like"/>
    <property type="match status" value="1"/>
</dbReference>
<dbReference type="EMBL" id="SMKS01000002">
    <property type="protein sequence ID" value="TDD10095.1"/>
    <property type="molecule type" value="Genomic_DNA"/>
</dbReference>
<organism evidence="5 6">
    <name type="scientific">Saccharopolyspora terrae</name>
    <dbReference type="NCBI Taxonomy" id="2530384"/>
    <lineage>
        <taxon>Bacteria</taxon>
        <taxon>Bacillati</taxon>
        <taxon>Actinomycetota</taxon>
        <taxon>Actinomycetes</taxon>
        <taxon>Pseudonocardiales</taxon>
        <taxon>Pseudonocardiaceae</taxon>
        <taxon>Saccharopolyspora</taxon>
    </lineage>
</organism>
<dbReference type="PANTHER" id="PTHR43537">
    <property type="entry name" value="TRANSCRIPTIONAL REGULATOR, GNTR FAMILY"/>
    <property type="match status" value="1"/>
</dbReference>
<dbReference type="GO" id="GO:0003677">
    <property type="term" value="F:DNA binding"/>
    <property type="evidence" value="ECO:0007669"/>
    <property type="project" value="UniProtKB-KW"/>
</dbReference>
<evidence type="ECO:0000313" key="6">
    <source>
        <dbReference type="Proteomes" id="UP000295674"/>
    </source>
</evidence>
<dbReference type="SMART" id="SM00895">
    <property type="entry name" value="FCD"/>
    <property type="match status" value="1"/>
</dbReference>
<dbReference type="SUPFAM" id="SSF46785">
    <property type="entry name" value="Winged helix' DNA-binding domain"/>
    <property type="match status" value="1"/>
</dbReference>